<organism evidence="3 4">
    <name type="scientific">Sphingomonas jatrophae</name>
    <dbReference type="NCBI Taxonomy" id="1166337"/>
    <lineage>
        <taxon>Bacteria</taxon>
        <taxon>Pseudomonadati</taxon>
        <taxon>Pseudomonadota</taxon>
        <taxon>Alphaproteobacteria</taxon>
        <taxon>Sphingomonadales</taxon>
        <taxon>Sphingomonadaceae</taxon>
        <taxon>Sphingomonas</taxon>
    </lineage>
</organism>
<sequence length="150" mass="15122">MIRSILIGLAAGQRAMSPLPVIAGAFRRKKAEASGPFALMAHPLVAAGAVALSAAEMAGDKMKTAPDRIVPVGLVARAATGAFAGAALADEGRWRTGALLGAAASVASSYVGFALRVRAMRRYGQTATGFVEDALVLGGAWAAATAQRTA</sequence>
<feature type="domain" description="DUF4126" evidence="2">
    <location>
        <begin position="6"/>
        <end position="145"/>
    </location>
</feature>
<evidence type="ECO:0000259" key="2">
    <source>
        <dbReference type="Pfam" id="PF13548"/>
    </source>
</evidence>
<keyword evidence="1" id="KW-0812">Transmembrane</keyword>
<dbReference type="STRING" id="1166337.SAMN05192580_2803"/>
<protein>
    <submittedName>
        <fullName evidence="3">Uncharacterized membrane protein</fullName>
    </submittedName>
</protein>
<evidence type="ECO:0000256" key="1">
    <source>
        <dbReference type="SAM" id="Phobius"/>
    </source>
</evidence>
<evidence type="ECO:0000313" key="3">
    <source>
        <dbReference type="EMBL" id="SFS03496.1"/>
    </source>
</evidence>
<accession>A0A1I6LJ84</accession>
<feature type="transmembrane region" description="Helical" evidence="1">
    <location>
        <begin position="39"/>
        <end position="57"/>
    </location>
</feature>
<dbReference type="EMBL" id="FOZG01000002">
    <property type="protein sequence ID" value="SFS03496.1"/>
    <property type="molecule type" value="Genomic_DNA"/>
</dbReference>
<keyword evidence="1" id="KW-1133">Transmembrane helix</keyword>
<name>A0A1I6LJ84_9SPHN</name>
<proteinExistence type="predicted"/>
<keyword evidence="1" id="KW-0472">Membrane</keyword>
<dbReference type="Pfam" id="PF13548">
    <property type="entry name" value="DUF4126"/>
    <property type="match status" value="1"/>
</dbReference>
<evidence type="ECO:0000313" key="4">
    <source>
        <dbReference type="Proteomes" id="UP000198824"/>
    </source>
</evidence>
<gene>
    <name evidence="3" type="ORF">SAMN05192580_2803</name>
</gene>
<dbReference type="RefSeq" id="WP_093315521.1">
    <property type="nucleotide sequence ID" value="NZ_FOZG01000002.1"/>
</dbReference>
<dbReference type="AlphaFoldDB" id="A0A1I6LJ84"/>
<reference evidence="3 4" key="1">
    <citation type="submission" date="2016-10" db="EMBL/GenBank/DDBJ databases">
        <authorList>
            <person name="de Groot N.N."/>
        </authorList>
    </citation>
    <scope>NUCLEOTIDE SEQUENCE [LARGE SCALE GENOMIC DNA]</scope>
    <source>
        <strain evidence="3 4">S5-249</strain>
    </source>
</reference>
<dbReference type="Proteomes" id="UP000198824">
    <property type="component" value="Unassembled WGS sequence"/>
</dbReference>
<dbReference type="OrthoDB" id="8853994at2"/>
<feature type="transmembrane region" description="Helical" evidence="1">
    <location>
        <begin position="94"/>
        <end position="115"/>
    </location>
</feature>
<keyword evidence="4" id="KW-1185">Reference proteome</keyword>
<dbReference type="InterPro" id="IPR025196">
    <property type="entry name" value="DUF4126"/>
</dbReference>